<name>A0ABQ6A6L6_9PROT</name>
<evidence type="ECO:0000313" key="2">
    <source>
        <dbReference type="EMBL" id="GLR66927.1"/>
    </source>
</evidence>
<comment type="caution">
    <text evidence="2">The sequence shown here is derived from an EMBL/GenBank/DDBJ whole genome shotgun (WGS) entry which is preliminary data.</text>
</comment>
<dbReference type="EMBL" id="BSOS01000042">
    <property type="protein sequence ID" value="GLR66927.1"/>
    <property type="molecule type" value="Genomic_DNA"/>
</dbReference>
<reference evidence="3" key="1">
    <citation type="journal article" date="2019" name="Int. J. Syst. Evol. Microbiol.">
        <title>The Global Catalogue of Microorganisms (GCM) 10K type strain sequencing project: providing services to taxonomists for standard genome sequencing and annotation.</title>
        <authorList>
            <consortium name="The Broad Institute Genomics Platform"/>
            <consortium name="The Broad Institute Genome Sequencing Center for Infectious Disease"/>
            <person name="Wu L."/>
            <person name="Ma J."/>
        </authorList>
    </citation>
    <scope>NUCLEOTIDE SEQUENCE [LARGE SCALE GENOMIC DNA]</scope>
    <source>
        <strain evidence="3">NBRC 112502</strain>
    </source>
</reference>
<evidence type="ECO:0000256" key="1">
    <source>
        <dbReference type="SAM" id="MobiDB-lite"/>
    </source>
</evidence>
<organism evidence="2 3">
    <name type="scientific">Acidocella aquatica</name>
    <dbReference type="NCBI Taxonomy" id="1922313"/>
    <lineage>
        <taxon>Bacteria</taxon>
        <taxon>Pseudomonadati</taxon>
        <taxon>Pseudomonadota</taxon>
        <taxon>Alphaproteobacteria</taxon>
        <taxon>Acetobacterales</taxon>
        <taxon>Acidocellaceae</taxon>
        <taxon>Acidocella</taxon>
    </lineage>
</organism>
<sequence>MAQKPNTKTSNVPASKAAPRTQAKPAYTLERAMLLCPNANLAANLERTFALDAVDYNEIRETTEEMIGTHAKILAPIDERAIEIHLQRIVGSFVGSACAAGEFYSAKVSDAKNLTSKLGNDDRDEDREPIYGLESKAQRAREFAAKAGMQAYGLLAAAQGAVDAFAAVTGSDWKPYQPAQPAAQGVTRQAAKAEVDAFDVR</sequence>
<protein>
    <submittedName>
        <fullName evidence="2">Uncharacterized protein</fullName>
    </submittedName>
</protein>
<proteinExistence type="predicted"/>
<accession>A0ABQ6A6L6</accession>
<evidence type="ECO:0000313" key="3">
    <source>
        <dbReference type="Proteomes" id="UP001156641"/>
    </source>
</evidence>
<dbReference type="RefSeq" id="WP_284257628.1">
    <property type="nucleotide sequence ID" value="NZ_BSOS01000042.1"/>
</dbReference>
<keyword evidence="3" id="KW-1185">Reference proteome</keyword>
<feature type="compositionally biased region" description="Polar residues" evidence="1">
    <location>
        <begin position="1"/>
        <end position="13"/>
    </location>
</feature>
<feature type="region of interest" description="Disordered" evidence="1">
    <location>
        <begin position="1"/>
        <end position="22"/>
    </location>
</feature>
<gene>
    <name evidence="2" type="ORF">GCM10010909_16070</name>
</gene>
<dbReference type="Proteomes" id="UP001156641">
    <property type="component" value="Unassembled WGS sequence"/>
</dbReference>